<dbReference type="eggNOG" id="COG2842">
    <property type="taxonomic scope" value="Bacteria"/>
</dbReference>
<dbReference type="InterPro" id="IPR027417">
    <property type="entry name" value="P-loop_NTPase"/>
</dbReference>
<sequence>MLKFSLRAKERAMSLKEKFEVCKAYGITLGKIADAIGKREGTVSGVLNGKYDSSKSELYAAAIEAFLDKVIAANTPKKEARNGGEWLSLAQQKIKERIYKMEQTKLSFFELILGESGMGKTYLLQKLTGDLGGIYVKARKSLSASAFMSLLLRAVGEKPKGNTDDKFEQFCEAISNLKTRLIVIDEADLFVRDNDLTFERKFELLREIYEFSKRENLGIAVIAVGIGVLKKRIDRLGGYLQSRLTYSPEMTLSRDELIKIGKLAGIDTEVAEFLAEGQNARLYEKTALNLALGYEQKVAANLVYHVRKR</sequence>
<dbReference type="Gene3D" id="1.10.260.40">
    <property type="entry name" value="lambda repressor-like DNA-binding domains"/>
    <property type="match status" value="1"/>
</dbReference>
<accession>C8PIM7</accession>
<dbReference type="InterPro" id="IPR049945">
    <property type="entry name" value="AAA_22"/>
</dbReference>
<dbReference type="STRING" id="824.CGRAC_0588"/>
<dbReference type="GO" id="GO:0016887">
    <property type="term" value="F:ATP hydrolysis activity"/>
    <property type="evidence" value="ECO:0007669"/>
    <property type="project" value="InterPro"/>
</dbReference>
<dbReference type="GO" id="GO:0003677">
    <property type="term" value="F:DNA binding"/>
    <property type="evidence" value="ECO:0007669"/>
    <property type="project" value="InterPro"/>
</dbReference>
<proteinExistence type="predicted"/>
<evidence type="ECO:0000313" key="2">
    <source>
        <dbReference type="EMBL" id="EEV17392.1"/>
    </source>
</evidence>
<reference evidence="2 3" key="1">
    <citation type="submission" date="2009-07" db="EMBL/GenBank/DDBJ databases">
        <authorList>
            <person name="Madupu R."/>
            <person name="Sebastian Y."/>
            <person name="Durkin A.S."/>
            <person name="Torralba M."/>
            <person name="Methe B."/>
            <person name="Sutton G.G."/>
            <person name="Strausberg R.L."/>
            <person name="Nelson K.E."/>
        </authorList>
    </citation>
    <scope>NUCLEOTIDE SEQUENCE [LARGE SCALE GENOMIC DNA]</scope>
    <source>
        <strain evidence="2 3">RM3268</strain>
    </source>
</reference>
<dbReference type="EMBL" id="ACYG01000027">
    <property type="protein sequence ID" value="EEV17392.1"/>
    <property type="molecule type" value="Genomic_DNA"/>
</dbReference>
<dbReference type="SUPFAM" id="SSF52540">
    <property type="entry name" value="P-loop containing nucleoside triphosphate hydrolases"/>
    <property type="match status" value="1"/>
</dbReference>
<evidence type="ECO:0000259" key="1">
    <source>
        <dbReference type="Pfam" id="PF13401"/>
    </source>
</evidence>
<protein>
    <recommendedName>
        <fullName evidence="1">ORC1/DEAH AAA+ ATPase domain-containing protein</fullName>
    </recommendedName>
</protein>
<organism evidence="2 3">
    <name type="scientific">Campylobacter gracilis RM3268</name>
    <dbReference type="NCBI Taxonomy" id="553220"/>
    <lineage>
        <taxon>Bacteria</taxon>
        <taxon>Pseudomonadati</taxon>
        <taxon>Campylobacterota</taxon>
        <taxon>Epsilonproteobacteria</taxon>
        <taxon>Campylobacterales</taxon>
        <taxon>Campylobacteraceae</taxon>
        <taxon>Campylobacter</taxon>
    </lineage>
</organism>
<keyword evidence="3" id="KW-1185">Reference proteome</keyword>
<dbReference type="InterPro" id="IPR010982">
    <property type="entry name" value="Lambda_DNA-bd_dom_sf"/>
</dbReference>
<dbReference type="AlphaFoldDB" id="C8PIM7"/>
<evidence type="ECO:0000313" key="3">
    <source>
        <dbReference type="Proteomes" id="UP000005709"/>
    </source>
</evidence>
<dbReference type="Proteomes" id="UP000005709">
    <property type="component" value="Unassembled WGS sequence"/>
</dbReference>
<feature type="domain" description="ORC1/DEAH AAA+ ATPase" evidence="1">
    <location>
        <begin position="111"/>
        <end position="225"/>
    </location>
</feature>
<dbReference type="Gene3D" id="3.40.50.300">
    <property type="entry name" value="P-loop containing nucleotide triphosphate hydrolases"/>
    <property type="match status" value="1"/>
</dbReference>
<dbReference type="Pfam" id="PF13401">
    <property type="entry name" value="AAA_22"/>
    <property type="match status" value="1"/>
</dbReference>
<comment type="caution">
    <text evidence="2">The sequence shown here is derived from an EMBL/GenBank/DDBJ whole genome shotgun (WGS) entry which is preliminary data.</text>
</comment>
<name>C8PIM7_9BACT</name>
<gene>
    <name evidence="2" type="ORF">CAMGR0001_1688</name>
</gene>